<dbReference type="Pfam" id="PF17728">
    <property type="entry name" value="BsuBI_PstI_RE_N"/>
    <property type="match status" value="1"/>
</dbReference>
<evidence type="ECO:0000256" key="6">
    <source>
        <dbReference type="ARBA" id="ARBA00047942"/>
    </source>
</evidence>
<evidence type="ECO:0000259" key="7">
    <source>
        <dbReference type="Pfam" id="PF07669"/>
    </source>
</evidence>
<protein>
    <recommendedName>
        <fullName evidence="2">site-specific DNA-methyltransferase (adenine-specific)</fullName>
        <ecNumber evidence="2">2.1.1.72</ecNumber>
    </recommendedName>
</protein>
<dbReference type="Proteomes" id="UP000702425">
    <property type="component" value="Unassembled WGS sequence"/>
</dbReference>
<evidence type="ECO:0000313" key="9">
    <source>
        <dbReference type="EMBL" id="NQE33094.1"/>
    </source>
</evidence>
<name>A0ABX2CRV3_9CYAN</name>
<dbReference type="PRINTS" id="PR00507">
    <property type="entry name" value="N12N6MTFRASE"/>
</dbReference>
<reference evidence="9 10" key="1">
    <citation type="journal article" date="2020" name="Sci. Rep.">
        <title>A novel cyanobacterial geosmin producer, revising GeoA distribution and dispersion patterns in Bacteria.</title>
        <authorList>
            <person name="Churro C."/>
            <person name="Semedo-Aguiar A.P."/>
            <person name="Silva A.D."/>
            <person name="Pereira-Leal J.B."/>
            <person name="Leite R.B."/>
        </authorList>
    </citation>
    <scope>NUCLEOTIDE SEQUENCE [LARGE SCALE GENOMIC DNA]</scope>
    <source>
        <strain evidence="9 10">IPMA8</strain>
    </source>
</reference>
<evidence type="ECO:0000259" key="8">
    <source>
        <dbReference type="Pfam" id="PF17728"/>
    </source>
</evidence>
<evidence type="ECO:0000256" key="2">
    <source>
        <dbReference type="ARBA" id="ARBA00011900"/>
    </source>
</evidence>
<feature type="domain" description="BsuBI/PstI restriction endonuclease HTH" evidence="8">
    <location>
        <begin position="535"/>
        <end position="666"/>
    </location>
</feature>
<comment type="similarity">
    <text evidence="1">Belongs to the N(4)/N(6)-methyltransferase family.</text>
</comment>
<dbReference type="PANTHER" id="PTHR33841:SF5">
    <property type="entry name" value="DNA METHYLASE (MODIFICATION METHYLASE) (METHYLTRANSFERASE)-RELATED"/>
    <property type="match status" value="1"/>
</dbReference>
<keyword evidence="3" id="KW-0489">Methyltransferase</keyword>
<dbReference type="InterPro" id="IPR050953">
    <property type="entry name" value="N4_N6_ade-DNA_methylase"/>
</dbReference>
<evidence type="ECO:0000256" key="4">
    <source>
        <dbReference type="ARBA" id="ARBA00022679"/>
    </source>
</evidence>
<dbReference type="Gene3D" id="3.40.50.150">
    <property type="entry name" value="Vaccinia Virus protein VP39"/>
    <property type="match status" value="1"/>
</dbReference>
<evidence type="ECO:0000256" key="1">
    <source>
        <dbReference type="ARBA" id="ARBA00006594"/>
    </source>
</evidence>
<dbReference type="SUPFAM" id="SSF53335">
    <property type="entry name" value="S-adenosyl-L-methionine-dependent methyltransferases"/>
    <property type="match status" value="1"/>
</dbReference>
<dbReference type="Pfam" id="PF07669">
    <property type="entry name" value="Eco57I"/>
    <property type="match status" value="1"/>
</dbReference>
<keyword evidence="9" id="KW-0378">Hydrolase</keyword>
<evidence type="ECO:0000256" key="3">
    <source>
        <dbReference type="ARBA" id="ARBA00022603"/>
    </source>
</evidence>
<dbReference type="EMBL" id="SRRZ01000010">
    <property type="protein sequence ID" value="NQE33094.1"/>
    <property type="molecule type" value="Genomic_DNA"/>
</dbReference>
<comment type="caution">
    <text evidence="9">The sequence shown here is derived from an EMBL/GenBank/DDBJ whole genome shotgun (WGS) entry which is preliminary data.</text>
</comment>
<dbReference type="PANTHER" id="PTHR33841">
    <property type="entry name" value="DNA METHYLTRANSFERASE YEEA-RELATED"/>
    <property type="match status" value="1"/>
</dbReference>
<proteinExistence type="inferred from homology"/>
<dbReference type="GO" id="GO:0009036">
    <property type="term" value="F:type II site-specific deoxyribonuclease activity"/>
    <property type="evidence" value="ECO:0007669"/>
    <property type="project" value="UniProtKB-EC"/>
</dbReference>
<sequence length="687" mass="77246">MIVRHFQTLALPGNSYSTASNLLDRVDGWRQEATRKLQQSQRGEKGQFLTPSSVASLMAGMFEFNCPDISLLDAGAGIGSLLAAVVGELCQRPKKPHSLHVTAYEIDLILIEYLKETLELCSIECQRFGISFTCDIREIDFIQDSADMLQPNLFTQPVKREFTHAIINPPYAKIDAKSQARTLLRSIGLETSNLYAGFTVAAAHLLKPNGELVSITPRSFCNGLYFRDFRKVFLQMMALRQVHIFESRQLPFRDDAVLQETIIVRATKQIEQPNTVLITSSSSAGDDLVLSHQLPYTALINPKDSQQFIRILPDSVSQKVVEQMAQFTCTLEELGLTVSTGKVVDFRVRSDLRLKPENGTVPLIYPAHFSTGGVEYPTATRKHQALAVTEKTAALLVPNEHYVLSKRFSSKEEKKRIVAVVWDANKINSSSVGFENHLNYFHQQGRGLDLTLARGLAVYLNSSLVDAFFRLFNGHTQVNATDLRNLKYPTVEQLLLLGTQIGEIFPTQREIDRLVERQLLNATNPLENSPMTIKNRIDESLEILAALGFPKGQLNECSALTLLALLDLKPKDAWESAKSPLLGITPIMEFMEQEYSKKYAPNTRETVRRQTVHQFLDAGLIVVNPDSPERPVNSPKTAYQIEESALELLRTYDTSDWEKNVRAYLVHFNGEKLLQAYSKNENICEPE</sequence>
<evidence type="ECO:0000256" key="5">
    <source>
        <dbReference type="ARBA" id="ARBA00022691"/>
    </source>
</evidence>
<keyword evidence="4" id="KW-0808">Transferase</keyword>
<dbReference type="InterPro" id="IPR041454">
    <property type="entry name" value="BsuBI/PstI_N"/>
</dbReference>
<comment type="catalytic activity">
    <reaction evidence="6">
        <text>a 2'-deoxyadenosine in DNA + S-adenosyl-L-methionine = an N(6)-methyl-2'-deoxyadenosine in DNA + S-adenosyl-L-homocysteine + H(+)</text>
        <dbReference type="Rhea" id="RHEA:15197"/>
        <dbReference type="Rhea" id="RHEA-COMP:12418"/>
        <dbReference type="Rhea" id="RHEA-COMP:12419"/>
        <dbReference type="ChEBI" id="CHEBI:15378"/>
        <dbReference type="ChEBI" id="CHEBI:57856"/>
        <dbReference type="ChEBI" id="CHEBI:59789"/>
        <dbReference type="ChEBI" id="CHEBI:90615"/>
        <dbReference type="ChEBI" id="CHEBI:90616"/>
        <dbReference type="EC" id="2.1.1.72"/>
    </reaction>
</comment>
<evidence type="ECO:0000313" key="10">
    <source>
        <dbReference type="Proteomes" id="UP000702425"/>
    </source>
</evidence>
<organism evidence="9 10">
    <name type="scientific">Microcoleus asticus IPMA8</name>
    <dbReference type="NCBI Taxonomy" id="2563858"/>
    <lineage>
        <taxon>Bacteria</taxon>
        <taxon>Bacillati</taxon>
        <taxon>Cyanobacteriota</taxon>
        <taxon>Cyanophyceae</taxon>
        <taxon>Oscillatoriophycideae</taxon>
        <taxon>Oscillatoriales</taxon>
        <taxon>Microcoleaceae</taxon>
        <taxon>Microcoleus</taxon>
        <taxon>Microcoleus asticus</taxon>
    </lineage>
</organism>
<keyword evidence="5" id="KW-0949">S-adenosyl-L-methionine</keyword>
<dbReference type="InterPro" id="IPR041962">
    <property type="entry name" value="BsuBI/PstI_N_sf"/>
</dbReference>
<dbReference type="InterPro" id="IPR029063">
    <property type="entry name" value="SAM-dependent_MTases_sf"/>
</dbReference>
<gene>
    <name evidence="9" type="primary">aplIR</name>
    <name evidence="9" type="ORF">E5S67_00811</name>
</gene>
<dbReference type="EC" id="2.1.1.72" evidence="2"/>
<dbReference type="Gene3D" id="1.10.10.1820">
    <property type="entry name" value="BsuBI/PstI restriction endonuclease-like"/>
    <property type="match status" value="1"/>
</dbReference>
<keyword evidence="10" id="KW-1185">Reference proteome</keyword>
<dbReference type="InterPro" id="IPR011639">
    <property type="entry name" value="MethylTrfase_TaqI-like_dom"/>
</dbReference>
<feature type="domain" description="Type II methyltransferase M.TaqI-like" evidence="7">
    <location>
        <begin position="158"/>
        <end position="249"/>
    </location>
</feature>
<dbReference type="RefSeq" id="WP_172185764.1">
    <property type="nucleotide sequence ID" value="NZ_CAWPPK010000002.1"/>
</dbReference>
<accession>A0ABX2CRV3</accession>